<dbReference type="EMBL" id="JADIMW010000088">
    <property type="protein sequence ID" value="MBO8439007.1"/>
    <property type="molecule type" value="Genomic_DNA"/>
</dbReference>
<accession>A0A9D9E3N0</accession>
<organism evidence="1 2">
    <name type="scientific">Candidatus Caccoplasma merdipullorum</name>
    <dbReference type="NCBI Taxonomy" id="2840718"/>
    <lineage>
        <taxon>Bacteria</taxon>
        <taxon>Pseudomonadati</taxon>
        <taxon>Bacteroidota</taxon>
        <taxon>Bacteroidia</taxon>
        <taxon>Bacteroidales</taxon>
        <taxon>Bacteroidaceae</taxon>
        <taxon>Bacteroidaceae incertae sedis</taxon>
        <taxon>Candidatus Caccoplasma</taxon>
    </lineage>
</organism>
<proteinExistence type="predicted"/>
<evidence type="ECO:0000313" key="2">
    <source>
        <dbReference type="Proteomes" id="UP000823636"/>
    </source>
</evidence>
<dbReference type="InterPro" id="IPR016024">
    <property type="entry name" value="ARM-type_fold"/>
</dbReference>
<dbReference type="Pfam" id="PF08713">
    <property type="entry name" value="DNA_alkylation"/>
    <property type="match status" value="1"/>
</dbReference>
<evidence type="ECO:0000313" key="1">
    <source>
        <dbReference type="EMBL" id="MBO8439007.1"/>
    </source>
</evidence>
<comment type="caution">
    <text evidence="1">The sequence shown here is derived from an EMBL/GenBank/DDBJ whole genome shotgun (WGS) entry which is preliminary data.</text>
</comment>
<dbReference type="Gene3D" id="1.25.10.90">
    <property type="match status" value="1"/>
</dbReference>
<sequence length="181" mass="20705">MTTEETIRKIKAEFRRGMNGVVSSSMREKGLHYKLNFGLTLPILKEISQQYPKDAEVAEKLWHEEIRESKLLAPMLYPAEMMDMETAKRWITEIPNTEVADICNMYLISKLPYAKTLAYEYSKSDKELEIYIALSLFNRLAMAGGIGEKEKTEIMAIAEQHKAETSPTVTIAALRLADRLQ</sequence>
<reference evidence="1" key="1">
    <citation type="submission" date="2020-10" db="EMBL/GenBank/DDBJ databases">
        <authorList>
            <person name="Gilroy R."/>
        </authorList>
    </citation>
    <scope>NUCLEOTIDE SEQUENCE</scope>
    <source>
        <strain evidence="1">G3-4614</strain>
    </source>
</reference>
<dbReference type="SUPFAM" id="SSF48371">
    <property type="entry name" value="ARM repeat"/>
    <property type="match status" value="1"/>
</dbReference>
<dbReference type="PANTHER" id="PTHR41291:SF1">
    <property type="entry name" value="DNA ALKYLATION REPAIR PROTEIN"/>
    <property type="match status" value="1"/>
</dbReference>
<dbReference type="Proteomes" id="UP000823636">
    <property type="component" value="Unassembled WGS sequence"/>
</dbReference>
<dbReference type="InterPro" id="IPR014825">
    <property type="entry name" value="DNA_alkylation"/>
</dbReference>
<gene>
    <name evidence="1" type="ORF">IAC54_08975</name>
</gene>
<name>A0A9D9E3N0_9BACT</name>
<protein>
    <submittedName>
        <fullName evidence="1">DNA alkylation repair protein</fullName>
    </submittedName>
</protein>
<dbReference type="AlphaFoldDB" id="A0A9D9E3N0"/>
<reference evidence="1" key="2">
    <citation type="journal article" date="2021" name="PeerJ">
        <title>Extensive microbial diversity within the chicken gut microbiome revealed by metagenomics and culture.</title>
        <authorList>
            <person name="Gilroy R."/>
            <person name="Ravi A."/>
            <person name="Getino M."/>
            <person name="Pursley I."/>
            <person name="Horton D.L."/>
            <person name="Alikhan N.F."/>
            <person name="Baker D."/>
            <person name="Gharbi K."/>
            <person name="Hall N."/>
            <person name="Watson M."/>
            <person name="Adriaenssens E.M."/>
            <person name="Foster-Nyarko E."/>
            <person name="Jarju S."/>
            <person name="Secka A."/>
            <person name="Antonio M."/>
            <person name="Oren A."/>
            <person name="Chaudhuri R.R."/>
            <person name="La Ragione R."/>
            <person name="Hildebrand F."/>
            <person name="Pallen M.J."/>
        </authorList>
    </citation>
    <scope>NUCLEOTIDE SEQUENCE</scope>
    <source>
        <strain evidence="1">G3-4614</strain>
    </source>
</reference>
<dbReference type="PANTHER" id="PTHR41291">
    <property type="entry name" value="DNA ALKYLATION REPAIR PROTEIN"/>
    <property type="match status" value="1"/>
</dbReference>